<accession>A0A224YG87</accession>
<sequence>MIGSIPMENIFNNDWKIFGGFVASLRFSRWIFLSPAQVHAASSSAKVECIQLVLPGTTARVVKQSTLPAVLVSIGFIPACLTSSSILEPELTAPHYQHLDFWSPARYWRACLLALRFVFKSVRNSRAREAFYAFIMLWAKTPSQEHCIAAFHCYFLRAFLVSHIPAFSK</sequence>
<dbReference type="AlphaFoldDB" id="A0A224YG87"/>
<reference evidence="1" key="1">
    <citation type="journal article" date="2017" name="Parasit. Vectors">
        <title>Sialotranscriptomics of Rhipicephalus zambeziensis reveals intricate expression profiles of secretory proteins and suggests tight temporal transcriptional regulation during blood-feeding.</title>
        <authorList>
            <person name="de Castro M.H."/>
            <person name="de Klerk D."/>
            <person name="Pienaar R."/>
            <person name="Rees D.J.G."/>
            <person name="Mans B.J."/>
        </authorList>
    </citation>
    <scope>NUCLEOTIDE SEQUENCE</scope>
    <source>
        <tissue evidence="1">Salivary glands</tissue>
    </source>
</reference>
<dbReference type="EMBL" id="GFPF01002077">
    <property type="protein sequence ID" value="MAA13223.1"/>
    <property type="molecule type" value="Transcribed_RNA"/>
</dbReference>
<protein>
    <submittedName>
        <fullName evidence="1">Uncharacterized protein</fullName>
    </submittedName>
</protein>
<evidence type="ECO:0000313" key="1">
    <source>
        <dbReference type="EMBL" id="MAA13223.1"/>
    </source>
</evidence>
<organism evidence="1">
    <name type="scientific">Rhipicephalus zambeziensis</name>
    <dbReference type="NCBI Taxonomy" id="60191"/>
    <lineage>
        <taxon>Eukaryota</taxon>
        <taxon>Metazoa</taxon>
        <taxon>Ecdysozoa</taxon>
        <taxon>Arthropoda</taxon>
        <taxon>Chelicerata</taxon>
        <taxon>Arachnida</taxon>
        <taxon>Acari</taxon>
        <taxon>Parasitiformes</taxon>
        <taxon>Ixodida</taxon>
        <taxon>Ixodoidea</taxon>
        <taxon>Ixodidae</taxon>
        <taxon>Rhipicephalinae</taxon>
        <taxon>Rhipicephalus</taxon>
        <taxon>Rhipicephalus</taxon>
    </lineage>
</organism>
<proteinExistence type="predicted"/>
<name>A0A224YG87_9ACAR</name>